<feature type="region of interest" description="Disordered" evidence="2">
    <location>
        <begin position="1"/>
        <end position="28"/>
    </location>
</feature>
<proteinExistence type="predicted"/>
<accession>F0YH25</accession>
<dbReference type="KEGG" id="aaf:AURANDRAFT_66243"/>
<dbReference type="EMBL" id="GL833140">
    <property type="protein sequence ID" value="EGB05659.1"/>
    <property type="molecule type" value="Genomic_DNA"/>
</dbReference>
<name>F0YH25_AURAN</name>
<evidence type="ECO:0000313" key="5">
    <source>
        <dbReference type="Proteomes" id="UP000002729"/>
    </source>
</evidence>
<evidence type="ECO:0000256" key="2">
    <source>
        <dbReference type="SAM" id="MobiDB-lite"/>
    </source>
</evidence>
<keyword evidence="1" id="KW-0479">Metal-binding</keyword>
<feature type="domain" description="PKD" evidence="3">
    <location>
        <begin position="99"/>
        <end position="156"/>
    </location>
</feature>
<dbReference type="RefSeq" id="XP_009039786.1">
    <property type="nucleotide sequence ID" value="XM_009041538.1"/>
</dbReference>
<reference evidence="4 5" key="1">
    <citation type="journal article" date="2011" name="Proc. Natl. Acad. Sci. U.S.A.">
        <title>Niche of harmful alga Aureococcus anophagefferens revealed through ecogenomics.</title>
        <authorList>
            <person name="Gobler C.J."/>
            <person name="Berry D.L."/>
            <person name="Dyhrman S.T."/>
            <person name="Wilhelm S.W."/>
            <person name="Salamov A."/>
            <person name="Lobanov A.V."/>
            <person name="Zhang Y."/>
            <person name="Collier J.L."/>
            <person name="Wurch L.L."/>
            <person name="Kustka A.B."/>
            <person name="Dill B.D."/>
            <person name="Shah M."/>
            <person name="VerBerkmoes N.C."/>
            <person name="Kuo A."/>
            <person name="Terry A."/>
            <person name="Pangilinan J."/>
            <person name="Lindquist E.A."/>
            <person name="Lucas S."/>
            <person name="Paulsen I.T."/>
            <person name="Hattenrath-Lehmann T.K."/>
            <person name="Talmage S.C."/>
            <person name="Walker E.A."/>
            <person name="Koch F."/>
            <person name="Burson A.M."/>
            <person name="Marcoval M.A."/>
            <person name="Tang Y.Z."/>
            <person name="Lecleir G.R."/>
            <person name="Coyne K.J."/>
            <person name="Berg G.M."/>
            <person name="Bertrand E.M."/>
            <person name="Saito M.A."/>
            <person name="Gladyshev V.N."/>
            <person name="Grigoriev I.V."/>
        </authorList>
    </citation>
    <scope>NUCLEOTIDE SEQUENCE [LARGE SCALE GENOMIC DNA]</scope>
    <source>
        <strain evidence="5">CCMP 1984</strain>
    </source>
</reference>
<dbReference type="AlphaFoldDB" id="F0YH25"/>
<dbReference type="InterPro" id="IPR035986">
    <property type="entry name" value="PKD_dom_sf"/>
</dbReference>
<dbReference type="Gene3D" id="1.10.1280.10">
    <property type="entry name" value="Di-copper center containing domain from catechol oxidase"/>
    <property type="match status" value="1"/>
</dbReference>
<dbReference type="PROSITE" id="PS50093">
    <property type="entry name" value="PKD"/>
    <property type="match status" value="1"/>
</dbReference>
<evidence type="ECO:0000256" key="1">
    <source>
        <dbReference type="ARBA" id="ARBA00022723"/>
    </source>
</evidence>
<dbReference type="SUPFAM" id="SSF49299">
    <property type="entry name" value="PKD domain"/>
    <property type="match status" value="1"/>
</dbReference>
<dbReference type="GeneID" id="20225708"/>
<dbReference type="SUPFAM" id="SSF48056">
    <property type="entry name" value="Di-copper centre-containing domain"/>
    <property type="match status" value="1"/>
</dbReference>
<dbReference type="InterPro" id="IPR008922">
    <property type="entry name" value="Di-copper_centre_dom_sf"/>
</dbReference>
<dbReference type="InterPro" id="IPR000601">
    <property type="entry name" value="PKD_dom"/>
</dbReference>
<organism evidence="5">
    <name type="scientific">Aureococcus anophagefferens</name>
    <name type="common">Harmful bloom alga</name>
    <dbReference type="NCBI Taxonomy" id="44056"/>
    <lineage>
        <taxon>Eukaryota</taxon>
        <taxon>Sar</taxon>
        <taxon>Stramenopiles</taxon>
        <taxon>Ochrophyta</taxon>
        <taxon>Pelagophyceae</taxon>
        <taxon>Pelagomonadales</taxon>
        <taxon>Pelagomonadaceae</taxon>
        <taxon>Aureococcus</taxon>
    </lineage>
</organism>
<gene>
    <name evidence="4" type="ORF">AURANDRAFT_66243</name>
</gene>
<dbReference type="InParanoid" id="F0YH25"/>
<keyword evidence="5" id="KW-1185">Reference proteome</keyword>
<dbReference type="Pfam" id="PF00801">
    <property type="entry name" value="PKD"/>
    <property type="match status" value="1"/>
</dbReference>
<protein>
    <recommendedName>
        <fullName evidence="3">PKD domain-containing protein</fullName>
    </recommendedName>
</protein>
<dbReference type="OMA" id="FANESWP"/>
<dbReference type="InterPro" id="IPR002227">
    <property type="entry name" value="Tyrosinase_Cu-bd"/>
</dbReference>
<dbReference type="GO" id="GO:0016491">
    <property type="term" value="F:oxidoreductase activity"/>
    <property type="evidence" value="ECO:0007669"/>
    <property type="project" value="InterPro"/>
</dbReference>
<dbReference type="Gene3D" id="2.60.40.10">
    <property type="entry name" value="Immunoglobulins"/>
    <property type="match status" value="1"/>
</dbReference>
<dbReference type="InterPro" id="IPR013783">
    <property type="entry name" value="Ig-like_fold"/>
</dbReference>
<dbReference type="Proteomes" id="UP000002729">
    <property type="component" value="Unassembled WGS sequence"/>
</dbReference>
<dbReference type="Pfam" id="PF00264">
    <property type="entry name" value="Tyrosinase"/>
    <property type="match status" value="1"/>
</dbReference>
<evidence type="ECO:0000313" key="4">
    <source>
        <dbReference type="EMBL" id="EGB05659.1"/>
    </source>
</evidence>
<dbReference type="InterPro" id="IPR050316">
    <property type="entry name" value="Tyrosinase/Hemocyanin"/>
</dbReference>
<dbReference type="GO" id="GO:0046872">
    <property type="term" value="F:metal ion binding"/>
    <property type="evidence" value="ECO:0007669"/>
    <property type="project" value="UniProtKB-KW"/>
</dbReference>
<dbReference type="PANTHER" id="PTHR11474">
    <property type="entry name" value="TYROSINASE FAMILY MEMBER"/>
    <property type="match status" value="1"/>
</dbReference>
<dbReference type="OrthoDB" id="6132182at2759"/>
<sequence length="638" mass="69115">MGQPAAAEAASLLDNNAAPPPPPQRPPRKAVVAGLALLAAVAAATARATRPAPRLASNAMDIAVTGPYGANTAAQYPFLASGRYDALVEPHASTELRVAGAPRSAAAAVWTFGDGRAAPSGFAVNATFPALGEYRVSATAYDADGRAVAAATALLVCRYARREIRQLTDGDRNRFLDAMQVLWSCRNCSDAYGPAYVDIYALTRQHAALAGDKACDHMHDGLGFLTMHLGLSLAFEQSIQAVDAAVALPYWDYTVDRHDADRGARPLGGSAMWRSDWFGTADPAVNTVATGRWAFVAAEQGAWDAPVHNSYGFLRAPWNNNDRPWVTRSDSLCGYKFEDTPSCAAHFALLNGTDSWFDFAWQLPYAPHGSVHQYVGGTLDCNDTATELLEFLRDEVNQKKYPGFASTSSDLMYLLRTDMFLALKNLYRLDRLAFPAFCSPDAPSSDCASTCDYPTNLNQALAHNNTGAVEAFWGEMMAWDTAIAGSLQTISSRYDWLSEALKVKVMTHLCDAGFGTDGDHLEAASPLDPSFWPVHPTIERLYQYKQLSTGFANESWPDENYAATAGCYGHARTDVVPFAFSLLEGRDGAPAAYTNEELLALASPREPNLPYVYADFDWAHCARAGYDFAALAAARTRR</sequence>
<evidence type="ECO:0000259" key="3">
    <source>
        <dbReference type="PROSITE" id="PS50093"/>
    </source>
</evidence>